<gene>
    <name evidence="8" type="ORF">GCM10012284_14740</name>
</gene>
<dbReference type="InterPro" id="IPR016032">
    <property type="entry name" value="Sig_transdc_resp-reg_C-effctor"/>
</dbReference>
<evidence type="ECO:0000256" key="2">
    <source>
        <dbReference type="ARBA" id="ARBA00023015"/>
    </source>
</evidence>
<evidence type="ECO:0000256" key="3">
    <source>
        <dbReference type="ARBA" id="ARBA00023125"/>
    </source>
</evidence>
<dbReference type="InterPro" id="IPR027417">
    <property type="entry name" value="P-loop_NTPase"/>
</dbReference>
<dbReference type="PROSITE" id="PS50005">
    <property type="entry name" value="TPR"/>
    <property type="match status" value="1"/>
</dbReference>
<evidence type="ECO:0000313" key="9">
    <source>
        <dbReference type="Proteomes" id="UP000656042"/>
    </source>
</evidence>
<dbReference type="InterPro" id="IPR051677">
    <property type="entry name" value="AfsR-DnrI-RedD_regulator"/>
</dbReference>
<dbReference type="Gene3D" id="1.25.40.10">
    <property type="entry name" value="Tetratricopeptide repeat domain"/>
    <property type="match status" value="2"/>
</dbReference>
<accession>A0A8J3BY73</accession>
<dbReference type="PANTHER" id="PTHR35807">
    <property type="entry name" value="TRANSCRIPTIONAL REGULATOR REDD-RELATED"/>
    <property type="match status" value="1"/>
</dbReference>
<dbReference type="Gene3D" id="1.10.10.10">
    <property type="entry name" value="Winged helix-like DNA-binding domain superfamily/Winged helix DNA-binding domain"/>
    <property type="match status" value="1"/>
</dbReference>
<name>A0A8J3BY73_9ACTN</name>
<evidence type="ECO:0000256" key="4">
    <source>
        <dbReference type="ARBA" id="ARBA00023163"/>
    </source>
</evidence>
<feature type="DNA-binding region" description="OmpR/PhoB-type" evidence="6">
    <location>
        <begin position="3"/>
        <end position="105"/>
    </location>
</feature>
<evidence type="ECO:0000313" key="8">
    <source>
        <dbReference type="EMBL" id="GGK81752.1"/>
    </source>
</evidence>
<dbReference type="InterPro" id="IPR019734">
    <property type="entry name" value="TPR_rpt"/>
</dbReference>
<dbReference type="PROSITE" id="PS51755">
    <property type="entry name" value="OMPR_PHOB"/>
    <property type="match status" value="1"/>
</dbReference>
<dbReference type="CDD" id="cd15831">
    <property type="entry name" value="BTAD"/>
    <property type="match status" value="1"/>
</dbReference>
<dbReference type="SUPFAM" id="SSF46894">
    <property type="entry name" value="C-terminal effector domain of the bipartite response regulators"/>
    <property type="match status" value="1"/>
</dbReference>
<reference evidence="8" key="2">
    <citation type="submission" date="2020-09" db="EMBL/GenBank/DDBJ databases">
        <authorList>
            <person name="Sun Q."/>
            <person name="Zhou Y."/>
        </authorList>
    </citation>
    <scope>NUCLEOTIDE SEQUENCE</scope>
    <source>
        <strain evidence="8">CGMCC 4.7299</strain>
    </source>
</reference>
<dbReference type="AlphaFoldDB" id="A0A8J3BY73"/>
<dbReference type="SMART" id="SM01043">
    <property type="entry name" value="BTAD"/>
    <property type="match status" value="1"/>
</dbReference>
<reference evidence="8" key="1">
    <citation type="journal article" date="2014" name="Int. J. Syst. Evol. Microbiol.">
        <title>Complete genome sequence of Corynebacterium casei LMG S-19264T (=DSM 44701T), isolated from a smear-ripened cheese.</title>
        <authorList>
            <consortium name="US DOE Joint Genome Institute (JGI-PGF)"/>
            <person name="Walter F."/>
            <person name="Albersmeier A."/>
            <person name="Kalinowski J."/>
            <person name="Ruckert C."/>
        </authorList>
    </citation>
    <scope>NUCLEOTIDE SEQUENCE</scope>
    <source>
        <strain evidence="8">CGMCC 4.7299</strain>
    </source>
</reference>
<dbReference type="InterPro" id="IPR005158">
    <property type="entry name" value="BTAD"/>
</dbReference>
<keyword evidence="9" id="KW-1185">Reference proteome</keyword>
<dbReference type="Pfam" id="PF00486">
    <property type="entry name" value="Trans_reg_C"/>
    <property type="match status" value="1"/>
</dbReference>
<keyword evidence="4" id="KW-0804">Transcription</keyword>
<dbReference type="SMART" id="SM00028">
    <property type="entry name" value="TPR"/>
    <property type="match status" value="5"/>
</dbReference>
<dbReference type="EMBL" id="BMMX01000003">
    <property type="protein sequence ID" value="GGK81752.1"/>
    <property type="molecule type" value="Genomic_DNA"/>
</dbReference>
<evidence type="ECO:0000256" key="6">
    <source>
        <dbReference type="PROSITE-ProRule" id="PRU01091"/>
    </source>
</evidence>
<proteinExistence type="inferred from homology"/>
<comment type="caution">
    <text evidence="8">The sequence shown here is derived from an EMBL/GenBank/DDBJ whole genome shotgun (WGS) entry which is preliminary data.</text>
</comment>
<protein>
    <submittedName>
        <fullName evidence="8">SARP family transcriptional regulator</fullName>
    </submittedName>
</protein>
<dbReference type="GO" id="GO:0003677">
    <property type="term" value="F:DNA binding"/>
    <property type="evidence" value="ECO:0007669"/>
    <property type="project" value="UniProtKB-UniRule"/>
</dbReference>
<organism evidence="8 9">
    <name type="scientific">Mangrovihabitans endophyticus</name>
    <dbReference type="NCBI Taxonomy" id="1751298"/>
    <lineage>
        <taxon>Bacteria</taxon>
        <taxon>Bacillati</taxon>
        <taxon>Actinomycetota</taxon>
        <taxon>Actinomycetes</taxon>
        <taxon>Micromonosporales</taxon>
        <taxon>Micromonosporaceae</taxon>
        <taxon>Mangrovihabitans</taxon>
    </lineage>
</organism>
<dbReference type="InterPro" id="IPR036388">
    <property type="entry name" value="WH-like_DNA-bd_sf"/>
</dbReference>
<evidence type="ECO:0000256" key="5">
    <source>
        <dbReference type="PROSITE-ProRule" id="PRU00339"/>
    </source>
</evidence>
<dbReference type="GO" id="GO:0043531">
    <property type="term" value="F:ADP binding"/>
    <property type="evidence" value="ECO:0007669"/>
    <property type="project" value="InterPro"/>
</dbReference>
<dbReference type="SUPFAM" id="SSF52540">
    <property type="entry name" value="P-loop containing nucleoside triphosphate hydrolases"/>
    <property type="match status" value="1"/>
</dbReference>
<feature type="domain" description="OmpR/PhoB-type" evidence="7">
    <location>
        <begin position="3"/>
        <end position="105"/>
    </location>
</feature>
<comment type="similarity">
    <text evidence="1">Belongs to the AfsR/DnrI/RedD regulatory family.</text>
</comment>
<keyword evidence="2" id="KW-0805">Transcription regulation</keyword>
<dbReference type="Proteomes" id="UP000656042">
    <property type="component" value="Unassembled WGS sequence"/>
</dbReference>
<dbReference type="Pfam" id="PF03704">
    <property type="entry name" value="BTAD"/>
    <property type="match status" value="1"/>
</dbReference>
<dbReference type="Pfam" id="PF13424">
    <property type="entry name" value="TPR_12"/>
    <property type="match status" value="1"/>
</dbReference>
<evidence type="ECO:0000259" key="7">
    <source>
        <dbReference type="PROSITE" id="PS51755"/>
    </source>
</evidence>
<dbReference type="InterPro" id="IPR011990">
    <property type="entry name" value="TPR-like_helical_dom_sf"/>
</dbReference>
<dbReference type="PRINTS" id="PR00364">
    <property type="entry name" value="DISEASERSIST"/>
</dbReference>
<feature type="repeat" description="TPR" evidence="5">
    <location>
        <begin position="846"/>
        <end position="879"/>
    </location>
</feature>
<dbReference type="SMART" id="SM00862">
    <property type="entry name" value="Trans_reg_C"/>
    <property type="match status" value="1"/>
</dbReference>
<dbReference type="SUPFAM" id="SSF48452">
    <property type="entry name" value="TPR-like"/>
    <property type="match status" value="3"/>
</dbReference>
<sequence>MISMSAEAPDPVEFRLLGPVGVTVSGTPVRLGGEQRTALLTMLLLHPNRVVSAERLTGLLWGPRSARTARSALQVRVSQLRRRLDEAGAGDDRLKFRPPGYLLRVEPGELDQHRFVTLADRGRERLAAGDAAEAARLLHEALDLFQGLPFEDVQASALEENRTRLLRHRLAVLTDRIDADLRLGRHAAVTAELVALVEEHPLDERLRGQLMLAYYRCGRRADALASYRQARQKLVDQLGLEPGEELRHLQREILNASPTPPPAAEQVSAPEQLPADQPFFTGRSDSIDRLDELMPTGTVRPVPVVISAIAGIAGVGKTTLAVHWAHRVRSRFPDGQLYVNLRGFEPTGLAATPGDALRMLLDGLGVPAQRIPYTVDAQANLYRSMLVRKRMLILLDNARDAEQVRPLLPGSPGCVAVVTSRDRLTGLVATEGARLLSLDVFSPVQARELLVGRIGADRAAAEPEAANEIIARCAGLPLALTVVAARAAVDPGLALVTLAAELGDGELNALNTGDTATDIRRVFSSSYRTLGDGARRLARLLGLHPGPDITISAASSLAGAAPDDVRRWFAELVQASFVAEPRPGRFTMHDLLRTYAAEMAQQDESEADQRAAVERDIDHYLHSASAGARAILPHGDRPEPGEPSAGVRPVAFDGSPQAVTWFAEELPVLLAVLRAAVDAGHDRRAAELAWTMARFFDLRSRYGDMADTQKVALAAAHRIGDLRRQARAHRLIGLAASRQALYDEAREHLERALTMTETLGDHTAQGHTRMTLAQLHARTGVFDEALRHAGLAYAAFLAGDQRYGQANALNAIGWYHARLGDHGQALTICAQAVALTMDLGDTRGAASAWDSQGYAHHQRGDYGQARDCFRRAIDLYAETGDAYFEADTLLHLVDTLQTSNHPAAAAASAKRALKLLEALGHVDAERARKKLRELG</sequence>
<evidence type="ECO:0000256" key="1">
    <source>
        <dbReference type="ARBA" id="ARBA00005820"/>
    </source>
</evidence>
<dbReference type="PANTHER" id="PTHR35807:SF1">
    <property type="entry name" value="TRANSCRIPTIONAL REGULATOR REDD"/>
    <property type="match status" value="1"/>
</dbReference>
<keyword evidence="5" id="KW-0802">TPR repeat</keyword>
<dbReference type="InterPro" id="IPR001867">
    <property type="entry name" value="OmpR/PhoB-type_DNA-bd"/>
</dbReference>
<dbReference type="GO" id="GO:0000160">
    <property type="term" value="P:phosphorelay signal transduction system"/>
    <property type="evidence" value="ECO:0007669"/>
    <property type="project" value="InterPro"/>
</dbReference>
<keyword evidence="3 6" id="KW-0238">DNA-binding</keyword>
<dbReference type="GO" id="GO:0006355">
    <property type="term" value="P:regulation of DNA-templated transcription"/>
    <property type="evidence" value="ECO:0007669"/>
    <property type="project" value="InterPro"/>
</dbReference>